<evidence type="ECO:0000256" key="3">
    <source>
        <dbReference type="ARBA" id="ARBA00022692"/>
    </source>
</evidence>
<name>A0A2T5MJJ5_9GAMM</name>
<feature type="transmembrane region" description="Helical" evidence="6">
    <location>
        <begin position="281"/>
        <end position="308"/>
    </location>
</feature>
<keyword evidence="9" id="KW-1185">Reference proteome</keyword>
<feature type="transmembrane region" description="Helical" evidence="6">
    <location>
        <begin position="6"/>
        <end position="29"/>
    </location>
</feature>
<evidence type="ECO:0000256" key="5">
    <source>
        <dbReference type="ARBA" id="ARBA00023136"/>
    </source>
</evidence>
<feature type="domain" description="Type II secretion system protein GspF" evidence="7">
    <location>
        <begin position="167"/>
        <end position="295"/>
    </location>
</feature>
<evidence type="ECO:0000256" key="4">
    <source>
        <dbReference type="ARBA" id="ARBA00022989"/>
    </source>
</evidence>
<feature type="transmembrane region" description="Helical" evidence="6">
    <location>
        <begin position="126"/>
        <end position="149"/>
    </location>
</feature>
<gene>
    <name evidence="8" type="ORF">CJD38_00965</name>
</gene>
<organism evidence="8 9">
    <name type="scientific">Stenotrophobium rhamnosiphilum</name>
    <dbReference type="NCBI Taxonomy" id="2029166"/>
    <lineage>
        <taxon>Bacteria</taxon>
        <taxon>Pseudomonadati</taxon>
        <taxon>Pseudomonadota</taxon>
        <taxon>Gammaproteobacteria</taxon>
        <taxon>Nevskiales</taxon>
        <taxon>Nevskiaceae</taxon>
        <taxon>Stenotrophobium</taxon>
    </lineage>
</organism>
<feature type="transmembrane region" description="Helical" evidence="6">
    <location>
        <begin position="96"/>
        <end position="120"/>
    </location>
</feature>
<dbReference type="GO" id="GO:0005886">
    <property type="term" value="C:plasma membrane"/>
    <property type="evidence" value="ECO:0007669"/>
    <property type="project" value="UniProtKB-SubCell"/>
</dbReference>
<protein>
    <submittedName>
        <fullName evidence="8">Type II secretion system F family protein</fullName>
    </submittedName>
</protein>
<evidence type="ECO:0000256" key="1">
    <source>
        <dbReference type="ARBA" id="ARBA00004651"/>
    </source>
</evidence>
<keyword evidence="4 6" id="KW-1133">Transmembrane helix</keyword>
<evidence type="ECO:0000313" key="9">
    <source>
        <dbReference type="Proteomes" id="UP000244248"/>
    </source>
</evidence>
<dbReference type="PANTHER" id="PTHR35007:SF2">
    <property type="entry name" value="PILUS ASSEMBLE PROTEIN"/>
    <property type="match status" value="1"/>
</dbReference>
<evidence type="ECO:0000259" key="7">
    <source>
        <dbReference type="Pfam" id="PF00482"/>
    </source>
</evidence>
<comment type="caution">
    <text evidence="8">The sequence shown here is derived from an EMBL/GenBank/DDBJ whole genome shotgun (WGS) entry which is preliminary data.</text>
</comment>
<evidence type="ECO:0000256" key="6">
    <source>
        <dbReference type="SAM" id="Phobius"/>
    </source>
</evidence>
<evidence type="ECO:0000256" key="2">
    <source>
        <dbReference type="ARBA" id="ARBA00022475"/>
    </source>
</evidence>
<dbReference type="RefSeq" id="WP_107938435.1">
    <property type="nucleotide sequence ID" value="NZ_QANS01000001.1"/>
</dbReference>
<evidence type="ECO:0000313" key="8">
    <source>
        <dbReference type="EMBL" id="PTU32728.1"/>
    </source>
</evidence>
<comment type="subcellular location">
    <subcellularLocation>
        <location evidence="1">Cell membrane</location>
        <topology evidence="1">Multi-pass membrane protein</topology>
    </subcellularLocation>
</comment>
<dbReference type="Pfam" id="PF00482">
    <property type="entry name" value="T2SSF"/>
    <property type="match status" value="1"/>
</dbReference>
<keyword evidence="5 6" id="KW-0472">Membrane</keyword>
<keyword evidence="2" id="KW-1003">Cell membrane</keyword>
<proteinExistence type="predicted"/>
<dbReference type="AlphaFoldDB" id="A0A2T5MJJ5"/>
<accession>A0A2T5MJJ5</accession>
<reference evidence="8 9" key="1">
    <citation type="submission" date="2018-04" db="EMBL/GenBank/DDBJ databases">
        <title>Novel species isolated from glacier.</title>
        <authorList>
            <person name="Liu Q."/>
            <person name="Xin Y.-H."/>
        </authorList>
    </citation>
    <scope>NUCLEOTIDE SEQUENCE [LARGE SCALE GENOMIC DNA]</scope>
    <source>
        <strain evidence="8 9">GT1R17</strain>
    </source>
</reference>
<dbReference type="EMBL" id="QANS01000001">
    <property type="protein sequence ID" value="PTU32728.1"/>
    <property type="molecule type" value="Genomic_DNA"/>
</dbReference>
<dbReference type="OrthoDB" id="8534919at2"/>
<dbReference type="Proteomes" id="UP000244248">
    <property type="component" value="Unassembled WGS sequence"/>
</dbReference>
<sequence>MSPTILASLLALTVLIVIGAIFAVGILALRSREKSKLQQRIAPTAQEREEFATGGDRAVLQRLAKRGKAIEDWVDSDNQSARLMLQAGWRSAQARMLWYIFQGGLPVVMIIGLLIFWLFGPAHLKTPFFMVLLVFCGASLSFLMPRWILRSVAESRRERIKSEVPLFIHLLVLLFEAGLSNRQAFASLVREGRGVLPELGREFEVVLRQLDAGADTEAVLKSFSDVMDIGDLSTVLGVLRQIDRYGGEVREPLLETLKILEERRTMDLRERVNILSGRMTVVMVAFFFPALLIFVAGPAFLSIIRALAQVNGQ</sequence>
<dbReference type="InterPro" id="IPR018076">
    <property type="entry name" value="T2SS_GspF_dom"/>
</dbReference>
<dbReference type="PANTHER" id="PTHR35007">
    <property type="entry name" value="INTEGRAL MEMBRANE PROTEIN-RELATED"/>
    <property type="match status" value="1"/>
</dbReference>
<keyword evidence="3 6" id="KW-0812">Transmembrane</keyword>